<gene>
    <name evidence="1" type="ORF">ALNOE001_08360</name>
</gene>
<reference evidence="1 2" key="1">
    <citation type="submission" date="2018-06" db="EMBL/GenBank/DDBJ databases">
        <title>Genomic insight into two independent archaeal endosymbiosis events.</title>
        <authorList>
            <person name="Lind A.E."/>
            <person name="Lewis W.H."/>
            <person name="Spang A."/>
            <person name="Guy L."/>
            <person name="Embley M.T."/>
            <person name="Ettema T.J.G."/>
        </authorList>
    </citation>
    <scope>NUCLEOTIDE SEQUENCE [LARGE SCALE GENOMIC DNA]</scope>
    <source>
        <strain evidence="1">NOE</strain>
    </source>
</reference>
<dbReference type="AlphaFoldDB" id="A0A366MBF2"/>
<sequence length="67" mass="7734">MQNFIKQLIDLGISSGEINEEIDSKEVSSIIFAMFIEDIVPWMVSIDLNLFDLSSSHLNYIWENIIN</sequence>
<dbReference type="Gene3D" id="1.10.357.10">
    <property type="entry name" value="Tetracycline Repressor, domain 2"/>
    <property type="match status" value="1"/>
</dbReference>
<accession>A0A366MBF2</accession>
<name>A0A366MBF2_9EURY</name>
<dbReference type="Proteomes" id="UP000253099">
    <property type="component" value="Unassembled WGS sequence"/>
</dbReference>
<evidence type="ECO:0000313" key="1">
    <source>
        <dbReference type="EMBL" id="RBQ23561.1"/>
    </source>
</evidence>
<proteinExistence type="predicted"/>
<comment type="caution">
    <text evidence="1">The sequence shown here is derived from an EMBL/GenBank/DDBJ whole genome shotgun (WGS) entry which is preliminary data.</text>
</comment>
<dbReference type="SUPFAM" id="SSF48498">
    <property type="entry name" value="Tetracyclin repressor-like, C-terminal domain"/>
    <property type="match status" value="1"/>
</dbReference>
<dbReference type="EMBL" id="NIZT01000023">
    <property type="protein sequence ID" value="RBQ23561.1"/>
    <property type="molecule type" value="Genomic_DNA"/>
</dbReference>
<organism evidence="1 2">
    <name type="scientific">Candidatus Methanobinarius endosymbioticus</name>
    <dbReference type="NCBI Taxonomy" id="2006182"/>
    <lineage>
        <taxon>Archaea</taxon>
        <taxon>Methanobacteriati</taxon>
        <taxon>Methanobacteriota</taxon>
        <taxon>Methanomada group</taxon>
        <taxon>Methanobacteria</taxon>
        <taxon>Methanobacteriales</taxon>
        <taxon>Methanobacteriaceae</taxon>
        <taxon>Candidatus Methanobinarius</taxon>
    </lineage>
</organism>
<protein>
    <submittedName>
        <fullName evidence="1">Uncharacterized protein</fullName>
    </submittedName>
</protein>
<keyword evidence="2" id="KW-1185">Reference proteome</keyword>
<evidence type="ECO:0000313" key="2">
    <source>
        <dbReference type="Proteomes" id="UP000253099"/>
    </source>
</evidence>
<dbReference type="InterPro" id="IPR036271">
    <property type="entry name" value="Tet_transcr_reg_TetR-rel_C_sf"/>
</dbReference>